<accession>A0A4V3SDZ3</accession>
<dbReference type="Proteomes" id="UP000308267">
    <property type="component" value="Unassembled WGS sequence"/>
</dbReference>
<dbReference type="AlphaFoldDB" id="A0A4V3SDZ3"/>
<evidence type="ECO:0000313" key="2">
    <source>
        <dbReference type="Proteomes" id="UP000308267"/>
    </source>
</evidence>
<proteinExistence type="predicted"/>
<organism evidence="1 2">
    <name type="scientific">Opisthorchis felineus</name>
    <dbReference type="NCBI Taxonomy" id="147828"/>
    <lineage>
        <taxon>Eukaryota</taxon>
        <taxon>Metazoa</taxon>
        <taxon>Spiralia</taxon>
        <taxon>Lophotrochozoa</taxon>
        <taxon>Platyhelminthes</taxon>
        <taxon>Trematoda</taxon>
        <taxon>Digenea</taxon>
        <taxon>Opisthorchiida</taxon>
        <taxon>Opisthorchiata</taxon>
        <taxon>Opisthorchiidae</taxon>
        <taxon>Opisthorchis</taxon>
    </lineage>
</organism>
<reference evidence="1 2" key="1">
    <citation type="journal article" date="2019" name="BMC Genomics">
        <title>New insights from Opisthorchis felineus genome: update on genomics of the epidemiologically important liver flukes.</title>
        <authorList>
            <person name="Ershov N.I."/>
            <person name="Mordvinov V.A."/>
            <person name="Prokhortchouk E.B."/>
            <person name="Pakharukova M.Y."/>
            <person name="Gunbin K.V."/>
            <person name="Ustyantsev K."/>
            <person name="Genaev M.A."/>
            <person name="Blinov A.G."/>
            <person name="Mazur A."/>
            <person name="Boulygina E."/>
            <person name="Tsygankova S."/>
            <person name="Khrameeva E."/>
            <person name="Chekanov N."/>
            <person name="Fan G."/>
            <person name="Xiao A."/>
            <person name="Zhang H."/>
            <person name="Xu X."/>
            <person name="Yang H."/>
            <person name="Solovyev V."/>
            <person name="Lee S.M."/>
            <person name="Liu X."/>
            <person name="Afonnikov D.A."/>
            <person name="Skryabin K.G."/>
        </authorList>
    </citation>
    <scope>NUCLEOTIDE SEQUENCE [LARGE SCALE GENOMIC DNA]</scope>
    <source>
        <strain evidence="1">AK-0245</strain>
        <tissue evidence="1">Whole organism</tissue>
    </source>
</reference>
<dbReference type="EMBL" id="SJOL01007482">
    <property type="protein sequence ID" value="TGZ62504.1"/>
    <property type="molecule type" value="Genomic_DNA"/>
</dbReference>
<keyword evidence="2" id="KW-1185">Reference proteome</keyword>
<protein>
    <submittedName>
        <fullName evidence="1">Uncharacterized protein</fullName>
    </submittedName>
</protein>
<name>A0A4V3SDZ3_OPIFE</name>
<sequence length="123" mass="14068">MRFPFYVLQFSFINAAFNLRDVTTSILTHLFVSSTFHQSCITFSPIRCCFFPSVQRKFLFRLSEISLLVASSTSLFTIRALHTPYLIPFLQFVSAYCCNIDPHSPHIISLRCEVRLCACSASL</sequence>
<comment type="caution">
    <text evidence="1">The sequence shown here is derived from an EMBL/GenBank/DDBJ whole genome shotgun (WGS) entry which is preliminary data.</text>
</comment>
<gene>
    <name evidence="1" type="ORF">CRM22_007396</name>
</gene>
<evidence type="ECO:0000313" key="1">
    <source>
        <dbReference type="EMBL" id="TGZ62504.1"/>
    </source>
</evidence>